<feature type="region of interest" description="Disordered" evidence="4">
    <location>
        <begin position="582"/>
        <end position="606"/>
    </location>
</feature>
<dbReference type="SUPFAM" id="SSF52777">
    <property type="entry name" value="CoA-dependent acyltransferases"/>
    <property type="match status" value="4"/>
</dbReference>
<keyword evidence="7" id="KW-1185">Reference proteome</keyword>
<dbReference type="SUPFAM" id="SSF56801">
    <property type="entry name" value="Acetyl-CoA synthetase-like"/>
    <property type="match status" value="2"/>
</dbReference>
<evidence type="ECO:0000256" key="2">
    <source>
        <dbReference type="ARBA" id="ARBA00022450"/>
    </source>
</evidence>
<protein>
    <recommendedName>
        <fullName evidence="5">Carrier domain-containing protein</fullName>
    </recommendedName>
</protein>
<evidence type="ECO:0000256" key="4">
    <source>
        <dbReference type="SAM" id="MobiDB-lite"/>
    </source>
</evidence>
<dbReference type="PROSITE" id="PS50075">
    <property type="entry name" value="CARRIER"/>
    <property type="match status" value="2"/>
</dbReference>
<dbReference type="Gene3D" id="3.40.50.12780">
    <property type="entry name" value="N-terminal domain of ligase-like"/>
    <property type="match status" value="1"/>
</dbReference>
<dbReference type="InterPro" id="IPR042099">
    <property type="entry name" value="ANL_N_sf"/>
</dbReference>
<evidence type="ECO:0000313" key="6">
    <source>
        <dbReference type="EMBL" id="GII00832.1"/>
    </source>
</evidence>
<dbReference type="EMBL" id="BOOK01000018">
    <property type="protein sequence ID" value="GII00832.1"/>
    <property type="molecule type" value="Genomic_DNA"/>
</dbReference>
<dbReference type="PROSITE" id="PS00012">
    <property type="entry name" value="PHOSPHOPANTETHEINE"/>
    <property type="match status" value="2"/>
</dbReference>
<dbReference type="InterPro" id="IPR025110">
    <property type="entry name" value="AMP-bd_C"/>
</dbReference>
<dbReference type="InterPro" id="IPR000873">
    <property type="entry name" value="AMP-dep_synth/lig_dom"/>
</dbReference>
<comment type="cofactor">
    <cofactor evidence="1">
        <name>pantetheine 4'-phosphate</name>
        <dbReference type="ChEBI" id="CHEBI:47942"/>
    </cofactor>
</comment>
<dbReference type="RefSeq" id="WP_203875230.1">
    <property type="nucleotide sequence ID" value="NZ_BOOK01000018.1"/>
</dbReference>
<dbReference type="PROSITE" id="PS00455">
    <property type="entry name" value="AMP_BINDING"/>
    <property type="match status" value="2"/>
</dbReference>
<accession>A0A8J3WVF4</accession>
<dbReference type="FunFam" id="1.10.1200.10:FF:000016">
    <property type="entry name" value="Non-ribosomal peptide synthase"/>
    <property type="match status" value="1"/>
</dbReference>
<name>A0A8J3WVF4_9ACTN</name>
<evidence type="ECO:0000313" key="7">
    <source>
        <dbReference type="Proteomes" id="UP000634476"/>
    </source>
</evidence>
<dbReference type="InterPro" id="IPR045851">
    <property type="entry name" value="AMP-bd_C_sf"/>
</dbReference>
<dbReference type="NCBIfam" id="TIGR01733">
    <property type="entry name" value="AA-adenyl-dom"/>
    <property type="match status" value="2"/>
</dbReference>
<dbReference type="Gene3D" id="3.30.559.10">
    <property type="entry name" value="Chloramphenicol acetyltransferase-like domain"/>
    <property type="match status" value="2"/>
</dbReference>
<dbReference type="Pfam" id="PF00668">
    <property type="entry name" value="Condensation"/>
    <property type="match status" value="2"/>
</dbReference>
<keyword evidence="2" id="KW-0596">Phosphopantetheine</keyword>
<organism evidence="6 7">
    <name type="scientific">Planobispora takensis</name>
    <dbReference type="NCBI Taxonomy" id="1367882"/>
    <lineage>
        <taxon>Bacteria</taxon>
        <taxon>Bacillati</taxon>
        <taxon>Actinomycetota</taxon>
        <taxon>Actinomycetes</taxon>
        <taxon>Streptosporangiales</taxon>
        <taxon>Streptosporangiaceae</taxon>
        <taxon>Planobispora</taxon>
    </lineage>
</organism>
<dbReference type="FunFam" id="3.40.50.12780:FF:000012">
    <property type="entry name" value="Non-ribosomal peptide synthetase"/>
    <property type="match status" value="2"/>
</dbReference>
<dbReference type="Gene3D" id="3.30.300.30">
    <property type="match status" value="2"/>
</dbReference>
<comment type="caution">
    <text evidence="6">The sequence shown here is derived from an EMBL/GenBank/DDBJ whole genome shotgun (WGS) entry which is preliminary data.</text>
</comment>
<dbReference type="InterPro" id="IPR010071">
    <property type="entry name" value="AA_adenyl_dom"/>
</dbReference>
<dbReference type="Proteomes" id="UP000634476">
    <property type="component" value="Unassembled WGS sequence"/>
</dbReference>
<reference evidence="6" key="1">
    <citation type="submission" date="2021-01" db="EMBL/GenBank/DDBJ databases">
        <title>Whole genome shotgun sequence of Planobispora takensis NBRC 109077.</title>
        <authorList>
            <person name="Komaki H."/>
            <person name="Tamura T."/>
        </authorList>
    </citation>
    <scope>NUCLEOTIDE SEQUENCE</scope>
    <source>
        <strain evidence="6">NBRC 109077</strain>
    </source>
</reference>
<dbReference type="GO" id="GO:0072330">
    <property type="term" value="P:monocarboxylic acid biosynthetic process"/>
    <property type="evidence" value="ECO:0007669"/>
    <property type="project" value="UniProtKB-ARBA"/>
</dbReference>
<feature type="domain" description="Carrier" evidence="5">
    <location>
        <begin position="984"/>
        <end position="1059"/>
    </location>
</feature>
<feature type="domain" description="Carrier" evidence="5">
    <location>
        <begin position="2026"/>
        <end position="2101"/>
    </location>
</feature>
<dbReference type="Pfam" id="PF13193">
    <property type="entry name" value="AMP-binding_C"/>
    <property type="match status" value="1"/>
</dbReference>
<dbReference type="GO" id="GO:0008610">
    <property type="term" value="P:lipid biosynthetic process"/>
    <property type="evidence" value="ECO:0007669"/>
    <property type="project" value="UniProtKB-ARBA"/>
</dbReference>
<dbReference type="CDD" id="cd05930">
    <property type="entry name" value="A_NRPS"/>
    <property type="match status" value="1"/>
</dbReference>
<dbReference type="PANTHER" id="PTHR45527">
    <property type="entry name" value="NONRIBOSOMAL PEPTIDE SYNTHETASE"/>
    <property type="match status" value="1"/>
</dbReference>
<dbReference type="PANTHER" id="PTHR45527:SF1">
    <property type="entry name" value="FATTY ACID SYNTHASE"/>
    <property type="match status" value="1"/>
</dbReference>
<gene>
    <name evidence="6" type="ORF">Pta02_28400</name>
</gene>
<dbReference type="InterPro" id="IPR020806">
    <property type="entry name" value="PKS_PP-bd"/>
</dbReference>
<dbReference type="Gene3D" id="2.30.38.10">
    <property type="entry name" value="Luciferase, Domain 3"/>
    <property type="match status" value="1"/>
</dbReference>
<dbReference type="GO" id="GO:0031177">
    <property type="term" value="F:phosphopantetheine binding"/>
    <property type="evidence" value="ECO:0007669"/>
    <property type="project" value="InterPro"/>
</dbReference>
<dbReference type="FunFam" id="3.30.300.30:FF:000015">
    <property type="entry name" value="Nonribosomal peptide synthase SidD"/>
    <property type="match status" value="1"/>
</dbReference>
<dbReference type="InterPro" id="IPR006162">
    <property type="entry name" value="Ppantetheine_attach_site"/>
</dbReference>
<dbReference type="GO" id="GO:0005737">
    <property type="term" value="C:cytoplasm"/>
    <property type="evidence" value="ECO:0007669"/>
    <property type="project" value="TreeGrafter"/>
</dbReference>
<evidence type="ECO:0000256" key="1">
    <source>
        <dbReference type="ARBA" id="ARBA00001957"/>
    </source>
</evidence>
<dbReference type="InterPro" id="IPR036736">
    <property type="entry name" value="ACP-like_sf"/>
</dbReference>
<dbReference type="InterPro" id="IPR020845">
    <property type="entry name" value="AMP-binding_CS"/>
</dbReference>
<dbReference type="GO" id="GO:0044550">
    <property type="term" value="P:secondary metabolite biosynthetic process"/>
    <property type="evidence" value="ECO:0007669"/>
    <property type="project" value="TreeGrafter"/>
</dbReference>
<dbReference type="GO" id="GO:0003824">
    <property type="term" value="F:catalytic activity"/>
    <property type="evidence" value="ECO:0007669"/>
    <property type="project" value="InterPro"/>
</dbReference>
<feature type="compositionally biased region" description="Acidic residues" evidence="4">
    <location>
        <begin position="176"/>
        <end position="188"/>
    </location>
</feature>
<dbReference type="InterPro" id="IPR009081">
    <property type="entry name" value="PP-bd_ACP"/>
</dbReference>
<feature type="region of interest" description="Disordered" evidence="4">
    <location>
        <begin position="1065"/>
        <end position="1084"/>
    </location>
</feature>
<dbReference type="CDD" id="cd19531">
    <property type="entry name" value="LCL_NRPS-like"/>
    <property type="match status" value="2"/>
</dbReference>
<evidence type="ECO:0000256" key="3">
    <source>
        <dbReference type="ARBA" id="ARBA00022553"/>
    </source>
</evidence>
<dbReference type="FunFam" id="2.30.38.10:FF:000001">
    <property type="entry name" value="Non-ribosomal peptide synthetase PvdI"/>
    <property type="match status" value="2"/>
</dbReference>
<dbReference type="Gene3D" id="1.10.1200.10">
    <property type="entry name" value="ACP-like"/>
    <property type="match status" value="2"/>
</dbReference>
<feature type="region of interest" description="Disordered" evidence="4">
    <location>
        <begin position="158"/>
        <end position="188"/>
    </location>
</feature>
<dbReference type="Gene3D" id="3.40.50.980">
    <property type="match status" value="2"/>
</dbReference>
<dbReference type="GO" id="GO:0043041">
    <property type="term" value="P:amino acid activation for nonribosomal peptide biosynthetic process"/>
    <property type="evidence" value="ECO:0007669"/>
    <property type="project" value="TreeGrafter"/>
</dbReference>
<dbReference type="InterPro" id="IPR001242">
    <property type="entry name" value="Condensation_dom"/>
</dbReference>
<dbReference type="Gene3D" id="3.30.559.30">
    <property type="entry name" value="Nonribosomal peptide synthetase, condensation domain"/>
    <property type="match status" value="2"/>
</dbReference>
<keyword evidence="3" id="KW-0597">Phosphoprotein</keyword>
<sequence length="2124" mass="225360">MKEFPLSPAQERLWFLHRYDPADPGYNVNIVHRVTGPVDGGVLALALGDLQARHEALRTRFPEREGRPYGLVEPPSAVPVELLELSEQQALHAVAERTNAPFDLAAGPPIRATLIGLGTGEHVLCLVLHHIVADGWSLNILLAELGACYAARRDGRAPDLPPLPAPPAAPEPGGLSEDDRDGDTDGDDDLAYWARRLAGAPVLDLPTDLPRPAERDSRGSEVVFTVPAPLAAALTDLARAQRCTPFTVLLAAYQALLGRLTGQRDLVIGSPAAGRDRPELEPLVGLFTNTLVLRGDLSGDPPFTELLRRTRRTLLEAMSRQEVPFERLLATLDVGRDLSRTPLFQTVVTLHSNAAGYDEADTFAGMPSAAFPHGWARAKVDLTLDMWQRSDGILATFMYSTDLFEAATVRRFADRFLTLLRAVAEGPHLRLSELEVLPQEERALLAAGNATAAEVGPETVVDLVRRRIRATPAAPAVVCGARRVTYAELGARMEEVAVRLRAAGAGPGSLVAVCAGRSDLTVAGLLGVLATGAAYVPVDPDYPAARIEHMLADSGTAIVLAEEDSGGRIPASATVVPLDAPDAAPDAAAADGPASPPGPAHDGPRAADPAYVIYTSGSTGRPKGVVVTHGALSNFLAGMAALLDPSPRDVWLWLTSLSFDISALELYLPLVCGGSLVVADARASRDGAALARLVESGGVTHIQATPSGWRMLLAGGAGTADAVGLVGGEALPLPLAAELRPRVRRLVNMYGPTETTIWSTAWEVPPDPGEVLIGRPIANTQVYVLDPDDRQAPIGVPGELVIGGAGVARGYLGRPALTAERFVPDPWGPPGSRLYRTGDRVRLRPDGTLEFLGRADRQVKLRGHRIEPGEIEAVLESCPGVAQAAVVVRDDRLAAYLVAAEAADPSGTGPYGVGLSGVGLQGADLQGAAPYGADPREYAAGLLPAVMVPSVFTWLPALPLTPNGKVDRNALPDPALPAGGRGGAPTGASQLRVAGLFSQVLGAREVGTDDDFFTLGGHSLLAVKVIAALEAELGVEVPIPVLFGNPTVAGLAAALDDLTGRAASGEAGGRLAAPPVPRPAGTAPPLSRAQERLWFLHRLDPDDASYTMFLVRRLSGPLDPAALDEAFTALVERHESLRTRFPDRDGLPLAVVEPAAAPTLTHLDVPGATPEEVEAAARRIVAEQTNAPFDLAAAPPVRAVLLRLGPAEHVLCVVFHHIIGDGWSLNVLLDDLARLYGARVAGLSGPPPLPLQYGDVALWQRGRDETAALAHWRERLARPPVLDLPTDRPRGQARRGAFHPFRLPEEVTARLEEVGRERGATLFMVLLAAYQVLLARHTGQDDLLVGSPYAGRDRPELEPIVGCFTTMLVLRGDLSGDPAFTELLGRTRRDVLDAMTHQEVPLERLATELGVQRDLTRTPLFETMAVLHNQGGRPADFGEVRVGLFDTGYAQAKLDLAFEAWREADGLSMVLGYDAALFDPATVAGFASGLQSLLRGVAAHPERPVSLLPLRAESEREVLAELAQGPADDGTDLVPGLIAASPPGAVAVECGGRELTYAELDLRVTRLAGRLRETGAGPGTVVAVRAERSIGTLVAILAAWRAGAAYLPVDPATPDARRDHLLADSRAVALVTGSDETEIVEPAGAADIAGVPEPGGRATQPGDAAYLIYTSGSTGVPKGVVVEHRSLAARVRWMVREYGLRPGDRVVQFASLGFDAHAEEIHPTLSAGATLVLLPGGPETLPDFLATPEGRRITVLDLPTAYWHRLVEVIDEVTWPNTLRLVILGGEQLYGSAVRRWRERFGDRVRLVNTYGPTEATIIATAAEATGEERPPIGRPISATSVHLLDAHGEPVPRGAAGELCVGGDGVARGYLGRPALTAERFVPDPWGPPGSRLYRTGDRARWRADGRLEFLGRMDDQVKVRGFRVEPGEIEALLTGHPRVAQAAVLAHGETLAAYVVPSPGPEAEAGAALPPDEAELRRHLAASLPPYMVPTFWMTVAALPMTVNGKVDRAALPRPEVRATAYVAPRSDAEELVAEVWSEVLGRDRIGAFDDFFALGGHSLLATRVTARLRTAVEVQVPLKTLFVRRTVAELAEAVEELIAAEIDELSDDEVTARLSAGEAVR</sequence>
<proteinExistence type="predicted"/>
<dbReference type="Pfam" id="PF00550">
    <property type="entry name" value="PP-binding"/>
    <property type="match status" value="2"/>
</dbReference>
<dbReference type="SMART" id="SM00823">
    <property type="entry name" value="PKS_PP"/>
    <property type="match status" value="2"/>
</dbReference>
<dbReference type="SUPFAM" id="SSF47336">
    <property type="entry name" value="ACP-like"/>
    <property type="match status" value="2"/>
</dbReference>
<feature type="compositionally biased region" description="Low complexity" evidence="4">
    <location>
        <begin position="582"/>
        <end position="593"/>
    </location>
</feature>
<evidence type="ECO:0000259" key="5">
    <source>
        <dbReference type="PROSITE" id="PS50075"/>
    </source>
</evidence>
<feature type="compositionally biased region" description="Pro residues" evidence="4">
    <location>
        <begin position="159"/>
        <end position="170"/>
    </location>
</feature>
<dbReference type="InterPro" id="IPR023213">
    <property type="entry name" value="CAT-like_dom_sf"/>
</dbReference>
<dbReference type="Pfam" id="PF00501">
    <property type="entry name" value="AMP-binding"/>
    <property type="match status" value="2"/>
</dbReference>